<dbReference type="Proteomes" id="UP000694561">
    <property type="component" value="Unplaced"/>
</dbReference>
<dbReference type="GO" id="GO:0002181">
    <property type="term" value="P:cytoplasmic translation"/>
    <property type="evidence" value="ECO:0007669"/>
    <property type="project" value="TreeGrafter"/>
</dbReference>
<dbReference type="GO" id="GO:0003735">
    <property type="term" value="F:structural constituent of ribosome"/>
    <property type="evidence" value="ECO:0007669"/>
    <property type="project" value="InterPro"/>
</dbReference>
<organism evidence="7 8">
    <name type="scientific">Monodon monoceros</name>
    <name type="common">Narwhal</name>
    <name type="synonym">Ceratodon monodon</name>
    <dbReference type="NCBI Taxonomy" id="40151"/>
    <lineage>
        <taxon>Eukaryota</taxon>
        <taxon>Metazoa</taxon>
        <taxon>Chordata</taxon>
        <taxon>Craniata</taxon>
        <taxon>Vertebrata</taxon>
        <taxon>Euteleostomi</taxon>
        <taxon>Mammalia</taxon>
        <taxon>Eutheria</taxon>
        <taxon>Laurasiatheria</taxon>
        <taxon>Artiodactyla</taxon>
        <taxon>Whippomorpha</taxon>
        <taxon>Cetacea</taxon>
        <taxon>Odontoceti</taxon>
        <taxon>Monodontidae</taxon>
        <taxon>Monodon</taxon>
    </lineage>
</organism>
<dbReference type="Gene3D" id="2.40.50.140">
    <property type="entry name" value="Nucleic acid-binding proteins"/>
    <property type="match status" value="1"/>
</dbReference>
<dbReference type="Pfam" id="PF03947">
    <property type="entry name" value="Ribosomal_L2_C"/>
    <property type="match status" value="1"/>
</dbReference>
<evidence type="ECO:0000256" key="3">
    <source>
        <dbReference type="ARBA" id="ARBA00022980"/>
    </source>
</evidence>
<dbReference type="SMART" id="SM01382">
    <property type="entry name" value="Ribosomal_L2_C"/>
    <property type="match status" value="1"/>
</dbReference>
<dbReference type="PANTHER" id="PTHR13691">
    <property type="entry name" value="RIBOSOMAL PROTEIN L2"/>
    <property type="match status" value="1"/>
</dbReference>
<keyword evidence="2" id="KW-0694">RNA-binding</keyword>
<feature type="domain" description="Large ribosomal subunit protein uL2 RNA-binding" evidence="6">
    <location>
        <begin position="11"/>
        <end position="79"/>
    </location>
</feature>
<dbReference type="SUPFAM" id="SSF50104">
    <property type="entry name" value="Translation proteins SH3-like domain"/>
    <property type="match status" value="1"/>
</dbReference>
<dbReference type="SUPFAM" id="SSF50249">
    <property type="entry name" value="Nucleic acid-binding proteins"/>
    <property type="match status" value="1"/>
</dbReference>
<protein>
    <submittedName>
        <fullName evidence="7">Ribosomal protein L8</fullName>
    </submittedName>
</protein>
<dbReference type="Gene3D" id="2.30.30.30">
    <property type="match status" value="1"/>
</dbReference>
<comment type="similarity">
    <text evidence="1">Belongs to the universal ribosomal protein uL2 family.</text>
</comment>
<dbReference type="GeneTree" id="ENSGT00940000153244"/>
<dbReference type="GO" id="GO:0031090">
    <property type="term" value="C:organelle membrane"/>
    <property type="evidence" value="ECO:0007669"/>
    <property type="project" value="UniProtKB-ARBA"/>
</dbReference>
<proteinExistence type="inferred from homology"/>
<evidence type="ECO:0000256" key="4">
    <source>
        <dbReference type="ARBA" id="ARBA00023274"/>
    </source>
</evidence>
<dbReference type="AlphaFoldDB" id="A0A8C6ANB5"/>
<dbReference type="GO" id="GO:0022625">
    <property type="term" value="C:cytosolic large ribosomal subunit"/>
    <property type="evidence" value="ECO:0007669"/>
    <property type="project" value="TreeGrafter"/>
</dbReference>
<dbReference type="PANTHER" id="PTHR13691:SF16">
    <property type="entry name" value="LARGE RIBOSOMAL SUBUNIT PROTEIN UL2"/>
    <property type="match status" value="1"/>
</dbReference>
<reference evidence="7" key="1">
    <citation type="submission" date="2025-08" db="UniProtKB">
        <authorList>
            <consortium name="Ensembl"/>
        </authorList>
    </citation>
    <scope>IDENTIFICATION</scope>
</reference>
<reference evidence="7" key="2">
    <citation type="submission" date="2025-09" db="UniProtKB">
        <authorList>
            <consortium name="Ensembl"/>
        </authorList>
    </citation>
    <scope>IDENTIFICATION</scope>
</reference>
<dbReference type="InterPro" id="IPR014722">
    <property type="entry name" value="Rib_uL2_dom2"/>
</dbReference>
<name>A0A8C6ANB5_MONMO</name>
<evidence type="ECO:0000259" key="5">
    <source>
        <dbReference type="SMART" id="SM01382"/>
    </source>
</evidence>
<dbReference type="InterPro" id="IPR002171">
    <property type="entry name" value="Ribosomal_uL2"/>
</dbReference>
<evidence type="ECO:0000313" key="8">
    <source>
        <dbReference type="Proteomes" id="UP000694561"/>
    </source>
</evidence>
<feature type="domain" description="Large ribosomal subunit protein uL2 C-terminal" evidence="5">
    <location>
        <begin position="85"/>
        <end position="190"/>
    </location>
</feature>
<dbReference type="GO" id="GO:0019843">
    <property type="term" value="F:rRNA binding"/>
    <property type="evidence" value="ECO:0007669"/>
    <property type="project" value="UniProtKB-KW"/>
</dbReference>
<dbReference type="Ensembl" id="ENSMMNT00015004498.1">
    <property type="protein sequence ID" value="ENSMMNP00015004091.1"/>
    <property type="gene ID" value="ENSMMNG00015003111.1"/>
</dbReference>
<dbReference type="InterPro" id="IPR022669">
    <property type="entry name" value="Ribosomal_uL2_C"/>
</dbReference>
<dbReference type="InterPro" id="IPR008991">
    <property type="entry name" value="Translation_prot_SH3-like_sf"/>
</dbReference>
<dbReference type="SMART" id="SM01383">
    <property type="entry name" value="Ribosomal_L2"/>
    <property type="match status" value="1"/>
</dbReference>
<keyword evidence="2" id="KW-0699">rRNA-binding</keyword>
<accession>A0A8C6ANB5</accession>
<evidence type="ECO:0000256" key="2">
    <source>
        <dbReference type="ARBA" id="ARBA00022730"/>
    </source>
</evidence>
<dbReference type="FunFam" id="2.30.30.30:FF:000006">
    <property type="entry name" value="60S ribosomal protein L8"/>
    <property type="match status" value="1"/>
</dbReference>
<evidence type="ECO:0000259" key="6">
    <source>
        <dbReference type="SMART" id="SM01383"/>
    </source>
</evidence>
<keyword evidence="4" id="KW-0687">Ribonucleoprotein</keyword>
<keyword evidence="8" id="KW-1185">Reference proteome</keyword>
<keyword evidence="3" id="KW-0689">Ribosomal protein</keyword>
<dbReference type="InterPro" id="IPR012340">
    <property type="entry name" value="NA-bd_OB-fold"/>
</dbReference>
<dbReference type="InterPro" id="IPR022666">
    <property type="entry name" value="Ribosomal_uL2_RNA-bd_dom"/>
</dbReference>
<evidence type="ECO:0000256" key="1">
    <source>
        <dbReference type="ARBA" id="ARBA00005636"/>
    </source>
</evidence>
<sequence length="206" mass="22954">MGRMIPGQRKGAGSVFHVCVNHQKGITCLQADIVKDIIRDPGCCVPLAKVVFQDPYRFKKWMELFIAAEGIHTGQFVYYGKNAQLNIGNMLLVDTMPDGTIVYCLEEKPGDWGMLARASGNYVIVISHNPETKKTRVKLPLGSKKVISSINRVVDTVPWHVGSSRTGARTRVPCIGRRTLNHCATREAPAFFLTSLLEYNLFKMVC</sequence>
<evidence type="ECO:0000313" key="7">
    <source>
        <dbReference type="Ensembl" id="ENSMMNP00015004091.1"/>
    </source>
</evidence>